<dbReference type="Pfam" id="PF13456">
    <property type="entry name" value="RVT_3"/>
    <property type="match status" value="1"/>
</dbReference>
<protein>
    <recommendedName>
        <fullName evidence="1">RNase H type-1 domain-containing protein</fullName>
    </recommendedName>
</protein>
<dbReference type="InterPro" id="IPR012337">
    <property type="entry name" value="RNaseH-like_sf"/>
</dbReference>
<dbReference type="Gene3D" id="3.30.420.10">
    <property type="entry name" value="Ribonuclease H-like superfamily/Ribonuclease H"/>
    <property type="match status" value="1"/>
</dbReference>
<dbReference type="InterPro" id="IPR044730">
    <property type="entry name" value="RNase_H-like_dom_plant"/>
</dbReference>
<dbReference type="SUPFAM" id="SSF53098">
    <property type="entry name" value="Ribonuclease H-like"/>
    <property type="match status" value="1"/>
</dbReference>
<dbReference type="OrthoDB" id="1436468at2759"/>
<dbReference type="GO" id="GO:0004523">
    <property type="term" value="F:RNA-DNA hybrid ribonuclease activity"/>
    <property type="evidence" value="ECO:0007669"/>
    <property type="project" value="InterPro"/>
</dbReference>
<dbReference type="CDD" id="cd06222">
    <property type="entry name" value="RNase_H_like"/>
    <property type="match status" value="1"/>
</dbReference>
<evidence type="ECO:0000313" key="2">
    <source>
        <dbReference type="EMBL" id="CAH9083796.1"/>
    </source>
</evidence>
<keyword evidence="3" id="KW-1185">Reference proteome</keyword>
<feature type="domain" description="RNase H type-1" evidence="1">
    <location>
        <begin position="15"/>
        <end position="95"/>
    </location>
</feature>
<proteinExistence type="predicted"/>
<name>A0A9P0Z1Z3_CUSEU</name>
<gene>
    <name evidence="2" type="ORF">CEURO_LOCUS8753</name>
</gene>
<dbReference type="EMBL" id="CAMAPE010000017">
    <property type="protein sequence ID" value="CAH9083796.1"/>
    <property type="molecule type" value="Genomic_DNA"/>
</dbReference>
<dbReference type="GO" id="GO:0003676">
    <property type="term" value="F:nucleic acid binding"/>
    <property type="evidence" value="ECO:0007669"/>
    <property type="project" value="InterPro"/>
</dbReference>
<accession>A0A9P0Z1Z3</accession>
<dbReference type="InterPro" id="IPR036397">
    <property type="entry name" value="RNaseH_sf"/>
</dbReference>
<feature type="non-terminal residue" evidence="2">
    <location>
        <position position="100"/>
    </location>
</feature>
<reference evidence="2" key="1">
    <citation type="submission" date="2022-07" db="EMBL/GenBank/DDBJ databases">
        <authorList>
            <person name="Macas J."/>
            <person name="Novak P."/>
            <person name="Neumann P."/>
        </authorList>
    </citation>
    <scope>NUCLEOTIDE SEQUENCE</scope>
</reference>
<evidence type="ECO:0000259" key="1">
    <source>
        <dbReference type="Pfam" id="PF13456"/>
    </source>
</evidence>
<sequence>MVLQAQMVLMFPLKADSSFEAELEAMRVAMNWAIDKGYIDFQVEFDSVEVLNSISRKPTGKWKGLIDDILVKARRAGVSFGQVMRQANWPAHYLAGIQVA</sequence>
<dbReference type="InterPro" id="IPR002156">
    <property type="entry name" value="RNaseH_domain"/>
</dbReference>
<organism evidence="2 3">
    <name type="scientific">Cuscuta europaea</name>
    <name type="common">European dodder</name>
    <dbReference type="NCBI Taxonomy" id="41803"/>
    <lineage>
        <taxon>Eukaryota</taxon>
        <taxon>Viridiplantae</taxon>
        <taxon>Streptophyta</taxon>
        <taxon>Embryophyta</taxon>
        <taxon>Tracheophyta</taxon>
        <taxon>Spermatophyta</taxon>
        <taxon>Magnoliopsida</taxon>
        <taxon>eudicotyledons</taxon>
        <taxon>Gunneridae</taxon>
        <taxon>Pentapetalae</taxon>
        <taxon>asterids</taxon>
        <taxon>lamiids</taxon>
        <taxon>Solanales</taxon>
        <taxon>Convolvulaceae</taxon>
        <taxon>Cuscuteae</taxon>
        <taxon>Cuscuta</taxon>
        <taxon>Cuscuta subgen. Cuscuta</taxon>
    </lineage>
</organism>
<dbReference type="AlphaFoldDB" id="A0A9P0Z1Z3"/>
<comment type="caution">
    <text evidence="2">The sequence shown here is derived from an EMBL/GenBank/DDBJ whole genome shotgun (WGS) entry which is preliminary data.</text>
</comment>
<evidence type="ECO:0000313" key="3">
    <source>
        <dbReference type="Proteomes" id="UP001152484"/>
    </source>
</evidence>
<dbReference type="Proteomes" id="UP001152484">
    <property type="component" value="Unassembled WGS sequence"/>
</dbReference>